<dbReference type="InterPro" id="IPR054156">
    <property type="entry name" value="YxaF_TetR_C"/>
</dbReference>
<dbReference type="EMBL" id="BAABGJ010000080">
    <property type="protein sequence ID" value="GAA4356446.1"/>
    <property type="molecule type" value="Genomic_DNA"/>
</dbReference>
<sequence>MLEQALELFWQKGFANTTMLDLAAATGVQRGSLYNAYGDKDALFLKVFERYRLRFLGQVGEALARPRLRDALRSFFSFVITSMTTGTPTRGCLSTKTALGSEVLDPALQGALRRLLDDIEAALVERLSQDGESESLPIPVRQAARLIVTFTRGLVVIERVYADEKRLRATADALVKLLLPTPVH</sequence>
<dbReference type="PROSITE" id="PS50977">
    <property type="entry name" value="HTH_TETR_2"/>
    <property type="match status" value="1"/>
</dbReference>
<evidence type="ECO:0000259" key="5">
    <source>
        <dbReference type="PROSITE" id="PS50977"/>
    </source>
</evidence>
<dbReference type="Gene3D" id="1.10.357.10">
    <property type="entry name" value="Tetracycline Repressor, domain 2"/>
    <property type="match status" value="1"/>
</dbReference>
<dbReference type="SUPFAM" id="SSF48498">
    <property type="entry name" value="Tetracyclin repressor-like, C-terminal domain"/>
    <property type="match status" value="1"/>
</dbReference>
<keyword evidence="7" id="KW-1185">Reference proteome</keyword>
<comment type="caution">
    <text evidence="6">The sequence shown here is derived from an EMBL/GenBank/DDBJ whole genome shotgun (WGS) entry which is preliminary data.</text>
</comment>
<accession>A0ABP8IDW3</accession>
<evidence type="ECO:0000256" key="1">
    <source>
        <dbReference type="ARBA" id="ARBA00023015"/>
    </source>
</evidence>
<reference evidence="7" key="1">
    <citation type="journal article" date="2019" name="Int. J. Syst. Evol. Microbiol.">
        <title>The Global Catalogue of Microorganisms (GCM) 10K type strain sequencing project: providing services to taxonomists for standard genome sequencing and annotation.</title>
        <authorList>
            <consortium name="The Broad Institute Genomics Platform"/>
            <consortium name="The Broad Institute Genome Sequencing Center for Infectious Disease"/>
            <person name="Wu L."/>
            <person name="Ma J."/>
        </authorList>
    </citation>
    <scope>NUCLEOTIDE SEQUENCE [LARGE SCALE GENOMIC DNA]</scope>
    <source>
        <strain evidence="7">JCM 17804</strain>
    </source>
</reference>
<dbReference type="InterPro" id="IPR001647">
    <property type="entry name" value="HTH_TetR"/>
</dbReference>
<organism evidence="6 7">
    <name type="scientific">Variovorax defluvii</name>
    <dbReference type="NCBI Taxonomy" id="913761"/>
    <lineage>
        <taxon>Bacteria</taxon>
        <taxon>Pseudomonadati</taxon>
        <taxon>Pseudomonadota</taxon>
        <taxon>Betaproteobacteria</taxon>
        <taxon>Burkholderiales</taxon>
        <taxon>Comamonadaceae</taxon>
        <taxon>Variovorax</taxon>
    </lineage>
</organism>
<dbReference type="Pfam" id="PF21993">
    <property type="entry name" value="TetR_C_13_2"/>
    <property type="match status" value="1"/>
</dbReference>
<dbReference type="Proteomes" id="UP001500975">
    <property type="component" value="Unassembled WGS sequence"/>
</dbReference>
<dbReference type="InterPro" id="IPR036271">
    <property type="entry name" value="Tet_transcr_reg_TetR-rel_C_sf"/>
</dbReference>
<evidence type="ECO:0000313" key="6">
    <source>
        <dbReference type="EMBL" id="GAA4356446.1"/>
    </source>
</evidence>
<feature type="domain" description="HTH tetR-type" evidence="5">
    <location>
        <begin position="1"/>
        <end position="55"/>
    </location>
</feature>
<evidence type="ECO:0000256" key="4">
    <source>
        <dbReference type="PROSITE-ProRule" id="PRU00335"/>
    </source>
</evidence>
<evidence type="ECO:0000313" key="7">
    <source>
        <dbReference type="Proteomes" id="UP001500975"/>
    </source>
</evidence>
<proteinExistence type="predicted"/>
<dbReference type="PANTHER" id="PTHR47506">
    <property type="entry name" value="TRANSCRIPTIONAL REGULATORY PROTEIN"/>
    <property type="match status" value="1"/>
</dbReference>
<dbReference type="Gene3D" id="1.10.10.60">
    <property type="entry name" value="Homeodomain-like"/>
    <property type="match status" value="1"/>
</dbReference>
<dbReference type="Pfam" id="PF00440">
    <property type="entry name" value="TetR_N"/>
    <property type="match status" value="1"/>
</dbReference>
<dbReference type="InterPro" id="IPR009057">
    <property type="entry name" value="Homeodomain-like_sf"/>
</dbReference>
<evidence type="ECO:0000256" key="2">
    <source>
        <dbReference type="ARBA" id="ARBA00023125"/>
    </source>
</evidence>
<protein>
    <submittedName>
        <fullName evidence="6">TetR/AcrR family transcriptional regulator</fullName>
    </submittedName>
</protein>
<dbReference type="PRINTS" id="PR00455">
    <property type="entry name" value="HTHTETR"/>
</dbReference>
<keyword evidence="2 4" id="KW-0238">DNA-binding</keyword>
<evidence type="ECO:0000256" key="3">
    <source>
        <dbReference type="ARBA" id="ARBA00023163"/>
    </source>
</evidence>
<keyword evidence="1" id="KW-0805">Transcription regulation</keyword>
<gene>
    <name evidence="6" type="ORF">GCM10023165_49480</name>
</gene>
<feature type="DNA-binding region" description="H-T-H motif" evidence="4">
    <location>
        <begin position="18"/>
        <end position="37"/>
    </location>
</feature>
<keyword evidence="3" id="KW-0804">Transcription</keyword>
<name>A0ABP8IDW3_9BURK</name>
<dbReference type="PANTHER" id="PTHR47506:SF1">
    <property type="entry name" value="HTH-TYPE TRANSCRIPTIONAL REGULATOR YJDC"/>
    <property type="match status" value="1"/>
</dbReference>
<dbReference type="SUPFAM" id="SSF46689">
    <property type="entry name" value="Homeodomain-like"/>
    <property type="match status" value="1"/>
</dbReference>